<sequence length="140" mass="15749">MSGPYDDMIDMPHHVSSVHPQMRMEERAAQFSPFAALTGYGAVIKETARQTVPRLELSENSQEEIKRQLDHLEEHIHEQPEVSITYFLADQKKEGGAYVTAAGTIKRLDDVEGILKLEDGTCIKIEDIIKIQSPMLEVGE</sequence>
<reference evidence="1" key="2">
    <citation type="submission" date="2021-04" db="EMBL/GenBank/DDBJ databases">
        <authorList>
            <person name="Gilroy R."/>
        </authorList>
    </citation>
    <scope>NUCLEOTIDE SEQUENCE</scope>
    <source>
        <strain evidence="1">ChiSjej1B19-5720</strain>
    </source>
</reference>
<name>A0A9D2RVR4_9FIRM</name>
<evidence type="ECO:0008006" key="3">
    <source>
        <dbReference type="Google" id="ProtNLM"/>
    </source>
</evidence>
<evidence type="ECO:0000313" key="2">
    <source>
        <dbReference type="Proteomes" id="UP000823842"/>
    </source>
</evidence>
<dbReference type="AlphaFoldDB" id="A0A9D2RVR4"/>
<evidence type="ECO:0000313" key="1">
    <source>
        <dbReference type="EMBL" id="HJB27946.1"/>
    </source>
</evidence>
<accession>A0A9D2RVR4</accession>
<comment type="caution">
    <text evidence="1">The sequence shown here is derived from an EMBL/GenBank/DDBJ whole genome shotgun (WGS) entry which is preliminary data.</text>
</comment>
<dbReference type="EMBL" id="DWYZ01000082">
    <property type="protein sequence ID" value="HJB27946.1"/>
    <property type="molecule type" value="Genomic_DNA"/>
</dbReference>
<dbReference type="Proteomes" id="UP000823842">
    <property type="component" value="Unassembled WGS sequence"/>
</dbReference>
<protein>
    <recommendedName>
        <fullName evidence="3">YolD-like protein</fullName>
    </recommendedName>
</protein>
<gene>
    <name evidence="1" type="ORF">IAA06_04035</name>
</gene>
<reference evidence="1" key="1">
    <citation type="journal article" date="2021" name="PeerJ">
        <title>Extensive microbial diversity within the chicken gut microbiome revealed by metagenomics and culture.</title>
        <authorList>
            <person name="Gilroy R."/>
            <person name="Ravi A."/>
            <person name="Getino M."/>
            <person name="Pursley I."/>
            <person name="Horton D.L."/>
            <person name="Alikhan N.F."/>
            <person name="Baker D."/>
            <person name="Gharbi K."/>
            <person name="Hall N."/>
            <person name="Watson M."/>
            <person name="Adriaenssens E.M."/>
            <person name="Foster-Nyarko E."/>
            <person name="Jarju S."/>
            <person name="Secka A."/>
            <person name="Antonio M."/>
            <person name="Oren A."/>
            <person name="Chaudhuri R.R."/>
            <person name="La Ragione R."/>
            <person name="Hildebrand F."/>
            <person name="Pallen M.J."/>
        </authorList>
    </citation>
    <scope>NUCLEOTIDE SEQUENCE</scope>
    <source>
        <strain evidence="1">ChiSjej1B19-5720</strain>
    </source>
</reference>
<proteinExistence type="predicted"/>
<organism evidence="1 2">
    <name type="scientific">Candidatus Blautia faecavium</name>
    <dbReference type="NCBI Taxonomy" id="2838487"/>
    <lineage>
        <taxon>Bacteria</taxon>
        <taxon>Bacillati</taxon>
        <taxon>Bacillota</taxon>
        <taxon>Clostridia</taxon>
        <taxon>Lachnospirales</taxon>
        <taxon>Lachnospiraceae</taxon>
        <taxon>Blautia</taxon>
    </lineage>
</organism>